<dbReference type="Pfam" id="PF01535">
    <property type="entry name" value="PPR"/>
    <property type="match status" value="1"/>
</dbReference>
<dbReference type="NCBIfam" id="TIGR00756">
    <property type="entry name" value="PPR"/>
    <property type="match status" value="1"/>
</dbReference>
<dbReference type="AlphaFoldDB" id="A0A0D2LEG2"/>
<keyword evidence="1" id="KW-0677">Repeat</keyword>
<dbReference type="OMA" id="KEYCRIS"/>
<proteinExistence type="predicted"/>
<dbReference type="InterPro" id="IPR011990">
    <property type="entry name" value="TPR-like_helical_dom_sf"/>
</dbReference>
<gene>
    <name evidence="4" type="ORF">HYPSUDRAFT_389524</name>
</gene>
<dbReference type="STRING" id="945553.A0A0D2LEG2"/>
<reference evidence="5" key="1">
    <citation type="submission" date="2014-04" db="EMBL/GenBank/DDBJ databases">
        <title>Evolutionary Origins and Diversification of the Mycorrhizal Mutualists.</title>
        <authorList>
            <consortium name="DOE Joint Genome Institute"/>
            <consortium name="Mycorrhizal Genomics Consortium"/>
            <person name="Kohler A."/>
            <person name="Kuo A."/>
            <person name="Nagy L.G."/>
            <person name="Floudas D."/>
            <person name="Copeland A."/>
            <person name="Barry K.W."/>
            <person name="Cichocki N."/>
            <person name="Veneault-Fourrey C."/>
            <person name="LaButti K."/>
            <person name="Lindquist E.A."/>
            <person name="Lipzen A."/>
            <person name="Lundell T."/>
            <person name="Morin E."/>
            <person name="Murat C."/>
            <person name="Riley R."/>
            <person name="Ohm R."/>
            <person name="Sun H."/>
            <person name="Tunlid A."/>
            <person name="Henrissat B."/>
            <person name="Grigoriev I.V."/>
            <person name="Hibbett D.S."/>
            <person name="Martin F."/>
        </authorList>
    </citation>
    <scope>NUCLEOTIDE SEQUENCE [LARGE SCALE GENOMIC DNA]</scope>
    <source>
        <strain evidence="5">FD-334 SS-4</strain>
    </source>
</reference>
<evidence type="ECO:0000256" key="3">
    <source>
        <dbReference type="SAM" id="MobiDB-lite"/>
    </source>
</evidence>
<accession>A0A0D2LEG2</accession>
<evidence type="ECO:0000256" key="1">
    <source>
        <dbReference type="ARBA" id="ARBA00022737"/>
    </source>
</evidence>
<feature type="compositionally biased region" description="Polar residues" evidence="3">
    <location>
        <begin position="272"/>
        <end position="283"/>
    </location>
</feature>
<evidence type="ECO:0000313" key="4">
    <source>
        <dbReference type="EMBL" id="KJA25897.1"/>
    </source>
</evidence>
<dbReference type="PANTHER" id="PTHR47942">
    <property type="entry name" value="TETRATRICOPEPTIDE REPEAT (TPR)-LIKE SUPERFAMILY PROTEIN-RELATED"/>
    <property type="match status" value="1"/>
</dbReference>
<evidence type="ECO:0000256" key="2">
    <source>
        <dbReference type="PROSITE-ProRule" id="PRU00708"/>
    </source>
</evidence>
<dbReference type="OrthoDB" id="185373at2759"/>
<evidence type="ECO:0008006" key="6">
    <source>
        <dbReference type="Google" id="ProtNLM"/>
    </source>
</evidence>
<dbReference type="InterPro" id="IPR002885">
    <property type="entry name" value="PPR_rpt"/>
</dbReference>
<sequence>MNVVARAIRQSAGVRRVVWPATRHAGSSQTFRRAYAAQTSCSRSIDNLIESLRSSGDISSIRHAYSALASELKNSNVQPPASFDDNGSMVSVLQSLAASGQPEDTRIIHKILTDLSPILGIVPSNSLYTLILQAFVDNDHEEQAHSFLLDIPRLPHSISPDIEQFHLVLESCTRLPTFTRLIGAIKSLNLTPTSQTFVIIFHTRSRIASQDKLVPNIKDVTALISSCIRLGLTYDPVVVDILYDIYAAKGRFAQASAILEIYQSMLNSNSAEDSAKANGNGQTPAPGMRSTASTYADALTKALVKGNSEEAVLIYTEALQAGVTPLDSIIGPFLKAVSRDPSAEEHLDKAVDITRVLADAVVPIPTNSASGRFRDRPYGPGLSIYHGLIRALCEVPNVEKYSMVIKDLLDEMKTRGLPDTTSVCASARIILAMREVGGFKQAIDVYRENRGLLNEYGYGTVLKEYCRISFAGDLQLPLVTEYFSIVQDMRLRNVPISSVIYHTFLLAVGMKATEIQGAQADYEMVTRLIDSTRRVHDFLTLDASIAPDAILWNQLMNTYQRLGCFAEACRLWDVMYLTGRYNQISVNIMLDACSFARNLRFARTILAKLERARFKIDLRNWNTWVECLCRANKFDEALDVVFVKIRQIGLEPDLQCVRVLLKFAKRLPKEQGDAVCLQVEKELPHIWKRLPKELRNR</sequence>
<dbReference type="PROSITE" id="PS51375">
    <property type="entry name" value="PPR"/>
    <property type="match status" value="1"/>
</dbReference>
<feature type="region of interest" description="Disordered" evidence="3">
    <location>
        <begin position="272"/>
        <end position="291"/>
    </location>
</feature>
<dbReference type="EMBL" id="KN817530">
    <property type="protein sequence ID" value="KJA25897.1"/>
    <property type="molecule type" value="Genomic_DNA"/>
</dbReference>
<dbReference type="InterPro" id="IPR051222">
    <property type="entry name" value="PPR/CCM1_RNA-binding"/>
</dbReference>
<dbReference type="PANTHER" id="PTHR47942:SF63">
    <property type="entry name" value="PENTATRICOPEPTIDE REPEAT-CONTAINING PROTEIN"/>
    <property type="match status" value="1"/>
</dbReference>
<dbReference type="Proteomes" id="UP000054270">
    <property type="component" value="Unassembled WGS sequence"/>
</dbReference>
<keyword evidence="5" id="KW-1185">Reference proteome</keyword>
<organism evidence="4 5">
    <name type="scientific">Hypholoma sublateritium (strain FD-334 SS-4)</name>
    <dbReference type="NCBI Taxonomy" id="945553"/>
    <lineage>
        <taxon>Eukaryota</taxon>
        <taxon>Fungi</taxon>
        <taxon>Dikarya</taxon>
        <taxon>Basidiomycota</taxon>
        <taxon>Agaricomycotina</taxon>
        <taxon>Agaricomycetes</taxon>
        <taxon>Agaricomycetidae</taxon>
        <taxon>Agaricales</taxon>
        <taxon>Agaricineae</taxon>
        <taxon>Strophariaceae</taxon>
        <taxon>Hypholoma</taxon>
    </lineage>
</organism>
<evidence type="ECO:0000313" key="5">
    <source>
        <dbReference type="Proteomes" id="UP000054270"/>
    </source>
</evidence>
<feature type="repeat" description="PPR" evidence="2">
    <location>
        <begin position="617"/>
        <end position="652"/>
    </location>
</feature>
<dbReference type="Gene3D" id="1.25.40.10">
    <property type="entry name" value="Tetratricopeptide repeat domain"/>
    <property type="match status" value="2"/>
</dbReference>
<protein>
    <recommendedName>
        <fullName evidence="6">Pentacotripeptide-repeat region of PRORP domain-containing protein</fullName>
    </recommendedName>
</protein>
<name>A0A0D2LEG2_HYPSF</name>